<evidence type="ECO:0000313" key="3">
    <source>
        <dbReference type="EMBL" id="KAG5927958.1"/>
    </source>
</evidence>
<reference evidence="3" key="1">
    <citation type="journal article" date="2020" name="bioRxiv">
        <title>Whole genome comparisons of ergot fungi reveals the divergence and evolution of species within the genus Claviceps are the result of varying mechanisms driving genome evolution and host range expansion.</title>
        <authorList>
            <person name="Wyka S.A."/>
            <person name="Mondo S.J."/>
            <person name="Liu M."/>
            <person name="Dettman J."/>
            <person name="Nalam V."/>
            <person name="Broders K.D."/>
        </authorList>
    </citation>
    <scope>NUCLEOTIDE SEQUENCE</scope>
    <source>
        <strain evidence="3">CCC 489</strain>
    </source>
</reference>
<dbReference type="Proteomes" id="UP000811619">
    <property type="component" value="Unassembled WGS sequence"/>
</dbReference>
<organism evidence="3 4">
    <name type="scientific">Claviceps africana</name>
    <dbReference type="NCBI Taxonomy" id="83212"/>
    <lineage>
        <taxon>Eukaryota</taxon>
        <taxon>Fungi</taxon>
        <taxon>Dikarya</taxon>
        <taxon>Ascomycota</taxon>
        <taxon>Pezizomycotina</taxon>
        <taxon>Sordariomycetes</taxon>
        <taxon>Hypocreomycetidae</taxon>
        <taxon>Hypocreales</taxon>
        <taxon>Clavicipitaceae</taxon>
        <taxon>Claviceps</taxon>
    </lineage>
</organism>
<evidence type="ECO:0000313" key="4">
    <source>
        <dbReference type="Proteomes" id="UP000811619"/>
    </source>
</evidence>
<feature type="region of interest" description="Disordered" evidence="1">
    <location>
        <begin position="31"/>
        <end position="63"/>
    </location>
</feature>
<comment type="caution">
    <text evidence="3">The sequence shown here is derived from an EMBL/GenBank/DDBJ whole genome shotgun (WGS) entry which is preliminary data.</text>
</comment>
<proteinExistence type="predicted"/>
<dbReference type="EMBL" id="SRPY01000145">
    <property type="protein sequence ID" value="KAG5927958.1"/>
    <property type="molecule type" value="Genomic_DNA"/>
</dbReference>
<dbReference type="AlphaFoldDB" id="A0A8K0NI06"/>
<feature type="transmembrane region" description="Helical" evidence="2">
    <location>
        <begin position="126"/>
        <end position="147"/>
    </location>
</feature>
<dbReference type="OrthoDB" id="5214669at2759"/>
<evidence type="ECO:0000256" key="2">
    <source>
        <dbReference type="SAM" id="Phobius"/>
    </source>
</evidence>
<accession>A0A8K0NI06</accession>
<feature type="compositionally biased region" description="Polar residues" evidence="1">
    <location>
        <begin position="47"/>
        <end position="62"/>
    </location>
</feature>
<keyword evidence="2" id="KW-0812">Transmembrane</keyword>
<keyword evidence="2" id="KW-0472">Membrane</keyword>
<protein>
    <submittedName>
        <fullName evidence="3">Uncharacterized protein</fullName>
    </submittedName>
</protein>
<gene>
    <name evidence="3" type="ORF">E4U42_001495</name>
</gene>
<evidence type="ECO:0000256" key="1">
    <source>
        <dbReference type="SAM" id="MobiDB-lite"/>
    </source>
</evidence>
<keyword evidence="2" id="KW-1133">Transmembrane helix</keyword>
<sequence length="161" mass="17382">MVHFMTPMATTMNPAPEKTESYALTDTNLAVPDRTTKGHPSLVASLERTSSGTTAQSDSSNPFAADVEATAGAHCSMDKPRASVVLNRKKDCQVWPDKQDWKQRAKAGKKNRTCACMQRLSRRTRIMVKVLILVLVVGVAVAVGFGVSKPLGAPIWGVKNS</sequence>
<keyword evidence="4" id="KW-1185">Reference proteome</keyword>
<name>A0A8K0NI06_9HYPO</name>